<reference evidence="2" key="1">
    <citation type="journal article" date="2019" name="Int. J. Syst. Evol. Microbiol.">
        <title>The Global Catalogue of Microorganisms (GCM) 10K type strain sequencing project: providing services to taxonomists for standard genome sequencing and annotation.</title>
        <authorList>
            <consortium name="The Broad Institute Genomics Platform"/>
            <consortium name="The Broad Institute Genome Sequencing Center for Infectious Disease"/>
            <person name="Wu L."/>
            <person name="Ma J."/>
        </authorList>
    </citation>
    <scope>NUCLEOTIDE SEQUENCE [LARGE SCALE GENOMIC DNA]</scope>
    <source>
        <strain evidence="2">CGMCC 1.15288</strain>
    </source>
</reference>
<sequence length="194" mass="21705">MCRLKLHQKMAYFRIGRDHSRVTLLAGFNHQVQWGGRSSHETIDGRMPNGIKNYFRIVSGKPGDASSTPNSFDDGNRVGNHLGTPTTETIWAQPQYADFFTSNNRVSVYHLGVRGKLFRRVEWAGKCSYSSNWGTYNAPFKSSVRQFSAVLNLQTRVSIAGPTDIGASFGLDTGKLFPQTFGAMLTVRKQMSIY</sequence>
<protein>
    <submittedName>
        <fullName evidence="1">Uncharacterized protein</fullName>
    </submittedName>
</protein>
<comment type="caution">
    <text evidence="1">The sequence shown here is derived from an EMBL/GenBank/DDBJ whole genome shotgun (WGS) entry which is preliminary data.</text>
</comment>
<keyword evidence="2" id="KW-1185">Reference proteome</keyword>
<proteinExistence type="predicted"/>
<dbReference type="InterPro" id="IPR038636">
    <property type="entry name" value="Wzi_sf"/>
</dbReference>
<evidence type="ECO:0000313" key="2">
    <source>
        <dbReference type="Proteomes" id="UP000600214"/>
    </source>
</evidence>
<organism evidence="1 2">
    <name type="scientific">Dyadobacter endophyticus</name>
    <dbReference type="NCBI Taxonomy" id="1749036"/>
    <lineage>
        <taxon>Bacteria</taxon>
        <taxon>Pseudomonadati</taxon>
        <taxon>Bacteroidota</taxon>
        <taxon>Cytophagia</taxon>
        <taxon>Cytophagales</taxon>
        <taxon>Spirosomataceae</taxon>
        <taxon>Dyadobacter</taxon>
    </lineage>
</organism>
<dbReference type="EMBL" id="BMIA01000004">
    <property type="protein sequence ID" value="GGH50689.1"/>
    <property type="molecule type" value="Genomic_DNA"/>
</dbReference>
<dbReference type="Gene3D" id="2.40.160.130">
    <property type="entry name" value="Capsule assembly protein Wzi"/>
    <property type="match status" value="1"/>
</dbReference>
<dbReference type="Proteomes" id="UP000600214">
    <property type="component" value="Unassembled WGS sequence"/>
</dbReference>
<accession>A0ABQ1Z662</accession>
<evidence type="ECO:0000313" key="1">
    <source>
        <dbReference type="EMBL" id="GGH50689.1"/>
    </source>
</evidence>
<gene>
    <name evidence="1" type="ORF">GCM10007423_53580</name>
</gene>
<name>A0ABQ1Z662_9BACT</name>